<evidence type="ECO:0000313" key="1">
    <source>
        <dbReference type="EMBL" id="OMC37261.1"/>
    </source>
</evidence>
<dbReference type="AlphaFoldDB" id="A0ABD6QF29"/>
<evidence type="ECO:0000313" key="2">
    <source>
        <dbReference type="Proteomes" id="UP000187001"/>
    </source>
</evidence>
<comment type="caution">
    <text evidence="1">The sequence shown here is derived from an EMBL/GenBank/DDBJ whole genome shotgun (WGS) entry which is preliminary data.</text>
</comment>
<sequence length="91" mass="10150">MSAVEYADLPVKDAMRALVIEWHDANEAGCCDDDNPPYCPESKVYAHGCLATVARMDHQGNNSDDRSIPAQVVDLRADIGERRSWPRGCFR</sequence>
<name>A0ABD6QF29_MYCFO</name>
<reference evidence="1 2" key="1">
    <citation type="submission" date="2016-07" db="EMBL/GenBank/DDBJ databases">
        <authorList>
            <person name="Sutton G."/>
            <person name="Brinkac L."/>
            <person name="Sanka R."/>
            <person name="Adams M."/>
            <person name="Lau E."/>
            <person name="Kumar A."/>
            <person name="Macaden R."/>
        </authorList>
    </citation>
    <scope>NUCLEOTIDE SEQUENCE [LARGE SCALE GENOMIC DNA]</scope>
    <source>
        <strain evidence="1 2">GA-0871</strain>
    </source>
</reference>
<accession>A0ABD6QF29</accession>
<proteinExistence type="predicted"/>
<protein>
    <submittedName>
        <fullName evidence="1">Uncharacterized protein</fullName>
    </submittedName>
</protein>
<dbReference type="EMBL" id="MBER01000142">
    <property type="protein sequence ID" value="OMC37261.1"/>
    <property type="molecule type" value="Genomic_DNA"/>
</dbReference>
<organism evidence="1 2">
    <name type="scientific">Mycolicibacterium fortuitum</name>
    <name type="common">Mycobacterium fortuitum</name>
    <dbReference type="NCBI Taxonomy" id="1766"/>
    <lineage>
        <taxon>Bacteria</taxon>
        <taxon>Bacillati</taxon>
        <taxon>Actinomycetota</taxon>
        <taxon>Actinomycetes</taxon>
        <taxon>Mycobacteriales</taxon>
        <taxon>Mycobacteriaceae</taxon>
        <taxon>Mycolicibacterium</taxon>
    </lineage>
</organism>
<gene>
    <name evidence="1" type="ORF">A5742_09960</name>
</gene>
<dbReference type="Proteomes" id="UP000187001">
    <property type="component" value="Unassembled WGS sequence"/>
</dbReference>
<dbReference type="RefSeq" id="WP_076207298.1">
    <property type="nucleotide sequence ID" value="NZ_MBER01000142.1"/>
</dbReference>